<evidence type="ECO:0000256" key="6">
    <source>
        <dbReference type="ARBA" id="ARBA00022871"/>
    </source>
</evidence>
<evidence type="ECO:0000256" key="5">
    <source>
        <dbReference type="ARBA" id="ARBA00022845"/>
    </source>
</evidence>
<dbReference type="InterPro" id="IPR003100">
    <property type="entry name" value="PAZ_dom"/>
</dbReference>
<keyword evidence="7" id="KW-0694">RNA-binding</keyword>
<accession>A0AAX6SWH4</accession>
<dbReference type="GO" id="GO:0006417">
    <property type="term" value="P:regulation of translation"/>
    <property type="evidence" value="ECO:0007669"/>
    <property type="project" value="UniProtKB-KW"/>
</dbReference>
<dbReference type="InterPro" id="IPR036397">
    <property type="entry name" value="RNaseH_sf"/>
</dbReference>
<dbReference type="GO" id="GO:0030154">
    <property type="term" value="P:cell differentiation"/>
    <property type="evidence" value="ECO:0007669"/>
    <property type="project" value="UniProtKB-KW"/>
</dbReference>
<dbReference type="InterPro" id="IPR036085">
    <property type="entry name" value="PAZ_dom_sf"/>
</dbReference>
<feature type="region of interest" description="Disordered" evidence="11">
    <location>
        <begin position="1"/>
        <end position="34"/>
    </location>
</feature>
<keyword evidence="14" id="KW-1185">Reference proteome</keyword>
<dbReference type="FunFam" id="3.30.420.10:FF:000014">
    <property type="entry name" value="Piwi-like RNA-mediated gene silencing 1"/>
    <property type="match status" value="1"/>
</dbReference>
<evidence type="ECO:0000256" key="11">
    <source>
        <dbReference type="SAM" id="MobiDB-lite"/>
    </source>
</evidence>
<dbReference type="CDD" id="cd02845">
    <property type="entry name" value="PAZ_piwi_like"/>
    <property type="match status" value="1"/>
</dbReference>
<keyword evidence="5" id="KW-0810">Translation regulation</keyword>
<comment type="subcellular location">
    <subcellularLocation>
        <location evidence="1">Cytoplasm</location>
    </subcellularLocation>
</comment>
<dbReference type="AlphaFoldDB" id="A0AAX6SWH4"/>
<dbReference type="FunFam" id="2.170.260.10:FF:000003">
    <property type="entry name" value="Piwi-like RNA-mediated gene silencing 2"/>
    <property type="match status" value="1"/>
</dbReference>
<dbReference type="Proteomes" id="UP000694906">
    <property type="component" value="Unplaced"/>
</dbReference>
<dbReference type="PROSITE" id="PS50821">
    <property type="entry name" value="PAZ"/>
    <property type="match status" value="1"/>
</dbReference>
<dbReference type="InterPro" id="IPR003165">
    <property type="entry name" value="Piwi"/>
</dbReference>
<feature type="domain" description="Piwi" evidence="13">
    <location>
        <begin position="525"/>
        <end position="813"/>
    </location>
</feature>
<proteinExistence type="inferred from homology"/>
<dbReference type="SUPFAM" id="SSF101690">
    <property type="entry name" value="PAZ domain"/>
    <property type="match status" value="1"/>
</dbReference>
<keyword evidence="8" id="KW-0943">RNA-mediated gene silencing</keyword>
<evidence type="ECO:0000259" key="13">
    <source>
        <dbReference type="PROSITE" id="PS50822"/>
    </source>
</evidence>
<dbReference type="InterPro" id="IPR012337">
    <property type="entry name" value="RNaseH-like_sf"/>
</dbReference>
<dbReference type="Pfam" id="PF02171">
    <property type="entry name" value="Piwi"/>
    <property type="match status" value="1"/>
</dbReference>
<dbReference type="Gene3D" id="3.30.420.10">
    <property type="entry name" value="Ribonuclease H-like superfamily/Ribonuclease H"/>
    <property type="match status" value="1"/>
</dbReference>
<dbReference type="SMART" id="SM00950">
    <property type="entry name" value="Piwi"/>
    <property type="match status" value="1"/>
</dbReference>
<dbReference type="GO" id="GO:0007283">
    <property type="term" value="P:spermatogenesis"/>
    <property type="evidence" value="ECO:0007669"/>
    <property type="project" value="UniProtKB-KW"/>
</dbReference>
<dbReference type="Pfam" id="PF02170">
    <property type="entry name" value="PAZ"/>
    <property type="match status" value="1"/>
</dbReference>
<dbReference type="GO" id="GO:0031047">
    <property type="term" value="P:regulatory ncRNA-mediated gene silencing"/>
    <property type="evidence" value="ECO:0007669"/>
    <property type="project" value="UniProtKB-KW"/>
</dbReference>
<name>A0AAX6SWH4_HETGA</name>
<keyword evidence="3" id="KW-0963">Cytoplasm</keyword>
<dbReference type="Pfam" id="PF08699">
    <property type="entry name" value="ArgoL1"/>
    <property type="match status" value="1"/>
</dbReference>
<evidence type="ECO:0000256" key="9">
    <source>
        <dbReference type="ARBA" id="ARBA00023254"/>
    </source>
</evidence>
<evidence type="ECO:0000313" key="15">
    <source>
        <dbReference type="RefSeq" id="XP_021112999.1"/>
    </source>
</evidence>
<dbReference type="PANTHER" id="PTHR22891">
    <property type="entry name" value="EUKARYOTIC TRANSLATION INITIATION FACTOR 2C"/>
    <property type="match status" value="1"/>
</dbReference>
<dbReference type="Gene3D" id="2.170.260.10">
    <property type="entry name" value="paz domain"/>
    <property type="match status" value="1"/>
</dbReference>
<evidence type="ECO:0000259" key="12">
    <source>
        <dbReference type="PROSITE" id="PS50821"/>
    </source>
</evidence>
<evidence type="ECO:0000256" key="7">
    <source>
        <dbReference type="ARBA" id="ARBA00022884"/>
    </source>
</evidence>
<dbReference type="Pfam" id="PF23278">
    <property type="entry name" value="Piwi_N"/>
    <property type="match status" value="1"/>
</dbReference>
<dbReference type="GO" id="GO:0003723">
    <property type="term" value="F:RNA binding"/>
    <property type="evidence" value="ECO:0007669"/>
    <property type="project" value="UniProtKB-KW"/>
</dbReference>
<gene>
    <name evidence="15" type="primary">Piwil3</name>
</gene>
<reference evidence="15" key="1">
    <citation type="submission" date="2025-08" db="UniProtKB">
        <authorList>
            <consortium name="RefSeq"/>
        </authorList>
    </citation>
    <scope>IDENTIFICATION</scope>
</reference>
<organism evidence="14 15">
    <name type="scientific">Heterocephalus glaber</name>
    <name type="common">Naked mole rat</name>
    <dbReference type="NCBI Taxonomy" id="10181"/>
    <lineage>
        <taxon>Eukaryota</taxon>
        <taxon>Metazoa</taxon>
        <taxon>Chordata</taxon>
        <taxon>Craniata</taxon>
        <taxon>Vertebrata</taxon>
        <taxon>Euteleostomi</taxon>
        <taxon>Mammalia</taxon>
        <taxon>Eutheria</taxon>
        <taxon>Euarchontoglires</taxon>
        <taxon>Glires</taxon>
        <taxon>Rodentia</taxon>
        <taxon>Hystricomorpha</taxon>
        <taxon>Bathyergidae</taxon>
        <taxon>Heterocephalus</taxon>
    </lineage>
</organism>
<dbReference type="SMART" id="SM00949">
    <property type="entry name" value="PAZ"/>
    <property type="match status" value="1"/>
</dbReference>
<evidence type="ECO:0000256" key="4">
    <source>
        <dbReference type="ARBA" id="ARBA00022782"/>
    </source>
</evidence>
<dbReference type="SUPFAM" id="SSF53098">
    <property type="entry name" value="Ribonuclease H-like"/>
    <property type="match status" value="1"/>
</dbReference>
<evidence type="ECO:0000256" key="1">
    <source>
        <dbReference type="ARBA" id="ARBA00004496"/>
    </source>
</evidence>
<keyword evidence="6" id="KW-0744">Spermatogenesis</keyword>
<evidence type="ECO:0000256" key="2">
    <source>
        <dbReference type="ARBA" id="ARBA00022473"/>
    </source>
</evidence>
<keyword evidence="4" id="KW-0221">Differentiation</keyword>
<dbReference type="GO" id="GO:0005737">
    <property type="term" value="C:cytoplasm"/>
    <property type="evidence" value="ECO:0007669"/>
    <property type="project" value="UniProtKB-SubCell"/>
</dbReference>
<dbReference type="GO" id="GO:0051321">
    <property type="term" value="P:meiotic cell cycle"/>
    <property type="evidence" value="ECO:0007669"/>
    <property type="project" value="UniProtKB-KW"/>
</dbReference>
<dbReference type="InterPro" id="IPR014811">
    <property type="entry name" value="ArgoL1"/>
</dbReference>
<dbReference type="CTD" id="440822"/>
<evidence type="ECO:0000256" key="8">
    <source>
        <dbReference type="ARBA" id="ARBA00023158"/>
    </source>
</evidence>
<keyword evidence="9" id="KW-0469">Meiosis</keyword>
<dbReference type="GeneID" id="101718293"/>
<dbReference type="CDD" id="cd04658">
    <property type="entry name" value="Piwi_piwi-like_Euk"/>
    <property type="match status" value="1"/>
</dbReference>
<comment type="similarity">
    <text evidence="10">Belongs to the argonaute family. Piwi subfamily.</text>
</comment>
<keyword evidence="2" id="KW-0217">Developmental protein</keyword>
<dbReference type="PROSITE" id="PS50822">
    <property type="entry name" value="PIWI"/>
    <property type="match status" value="1"/>
</dbReference>
<dbReference type="Gene3D" id="3.40.50.2300">
    <property type="match status" value="1"/>
</dbReference>
<evidence type="ECO:0000256" key="3">
    <source>
        <dbReference type="ARBA" id="ARBA00022490"/>
    </source>
</evidence>
<dbReference type="RefSeq" id="XP_021112999.1">
    <property type="nucleotide sequence ID" value="XM_021257340.1"/>
</dbReference>
<evidence type="ECO:0000313" key="14">
    <source>
        <dbReference type="Proteomes" id="UP000694906"/>
    </source>
</evidence>
<evidence type="ECO:0000256" key="10">
    <source>
        <dbReference type="ARBA" id="ARBA00038291"/>
    </source>
</evidence>
<protein>
    <submittedName>
        <fullName evidence="15">Piwi-like protein 3 isoform X1</fullName>
    </submittedName>
</protein>
<feature type="compositionally biased region" description="Basic and acidic residues" evidence="11">
    <location>
        <begin position="11"/>
        <end position="28"/>
    </location>
</feature>
<sequence length="827" mass="95705">MAAPLQPRRQAPLEEGHVAAPEQPREKQGVQSPEQLPLTAGLQALSVRSRRPAGIFQDLVVNTRESLEHVKHSKTGSEGKVIELLANHFQVTYPPWIAYKYNIDYKPDIKDIDLRENLLFQHESTFGRRHIFDGNSLLLPRRLQSSNVELVSWTRDGGIVKITVHFSKELRPTHPDCLRYYNILFRRTLKLMNFKQIGRNYYDENSKENFCDNRLEAWRGYVTSVLPYEHSLTLCSDICHKLLRLETAYDIIMRRCEKSLQDKYIREEVSKELVGLIVFTRYNNKTYRVDAINWDQSPRDTFKKSDGSEITFVEYYMQQYNQIITDLDQPLLVSQGRWRKGQKNTPHEPVLLIPQLCYPTGLSDELRQKSKDMSKLTKFMQLYPWERKNELEAFINKIRVNRTAQNELQRWSLRFDTNCLPISGRILRDVKIFQRDVSFGIGPQPADWMRESRSTPLLTVKSLSHWVLLHPREHGNNAQSLLRSLRKVTPTMGITVGQANMYEVNEDPSSYISTLRKCVTSHTNMVVCILPDSEKHRYDEIKKFLCIHCPVPSQCVVAETLMSGNTLLTITTKIAQQMNCKMGGALWKVETGLQKTMFIGIDCFHDIVNRQKSIAGFVASTNEELTKWYSQCVFQEPGQELVDGLSSCLEAALDSWFRNVQQQPDSVVVYRDGVGDGQLQALLDHEIPQLVSHLRKHQVKLTFIVVKKRINTRFFVQSQGRLQNPPSGTVIDVALTREEWYDFYIVSQSSKHGTVTPTHYNVIYDTICLDPDTVQRLTYKLCHMYYNFPGTIRVPAPCHYAHKLAYFVGQNIQQEPHNSLSNCLYYL</sequence>
<feature type="domain" description="PAZ" evidence="12">
    <location>
        <begin position="247"/>
        <end position="361"/>
    </location>
</feature>